<keyword evidence="9" id="KW-0472">Membrane</keyword>
<dbReference type="OrthoDB" id="1637982at2759"/>
<evidence type="ECO:0000313" key="14">
    <source>
        <dbReference type="EMBL" id="TPP39614.1"/>
    </source>
</evidence>
<accession>A0A504WUW6</accession>
<dbReference type="SUPFAM" id="SSF50022">
    <property type="entry name" value="ISP domain"/>
    <property type="match status" value="1"/>
</dbReference>
<dbReference type="Pfam" id="PF02921">
    <property type="entry name" value="UCR_TM"/>
    <property type="match status" value="1"/>
</dbReference>
<evidence type="ECO:0000256" key="12">
    <source>
        <dbReference type="RuleBase" id="RU004495"/>
    </source>
</evidence>
<proteinExistence type="inferred from homology"/>
<dbReference type="CDD" id="cd03470">
    <property type="entry name" value="Rieske_cytochrome_bc1"/>
    <property type="match status" value="1"/>
</dbReference>
<keyword evidence="3" id="KW-0812">Transmembrane</keyword>
<comment type="subcellular location">
    <subcellularLocation>
        <location evidence="1">Membrane</location>
        <topology evidence="1">Single-pass membrane protein</topology>
    </subcellularLocation>
    <subcellularLocation>
        <location evidence="12">Mitochondrion inner membrane</location>
    </subcellularLocation>
</comment>
<evidence type="ECO:0000256" key="10">
    <source>
        <dbReference type="ARBA" id="ARBA00023157"/>
    </source>
</evidence>
<evidence type="ECO:0000256" key="3">
    <source>
        <dbReference type="ARBA" id="ARBA00022692"/>
    </source>
</evidence>
<keyword evidence="11" id="KW-0249">Electron transport</keyword>
<evidence type="ECO:0000256" key="1">
    <source>
        <dbReference type="ARBA" id="ARBA00004167"/>
    </source>
</evidence>
<dbReference type="NCBIfam" id="TIGR01416">
    <property type="entry name" value="Rieske_proteo"/>
    <property type="match status" value="1"/>
</dbReference>
<keyword evidence="12" id="KW-0679">Respiratory chain</keyword>
<keyword evidence="6" id="KW-1133">Transmembrane helix</keyword>
<dbReference type="InterPro" id="IPR037008">
    <property type="entry name" value="bc1_Rieske_TM_sf"/>
</dbReference>
<dbReference type="PRINTS" id="PR00162">
    <property type="entry name" value="RIESKE"/>
</dbReference>
<dbReference type="InterPro" id="IPR006317">
    <property type="entry name" value="Ubiquinol_cyt_c_Rdtase_Fe-S-su"/>
</dbReference>
<dbReference type="GO" id="GO:0051537">
    <property type="term" value="F:2 iron, 2 sulfur cluster binding"/>
    <property type="evidence" value="ECO:0007669"/>
    <property type="project" value="UniProtKB-KW"/>
</dbReference>
<keyword evidence="4" id="KW-0001">2Fe-2S</keyword>
<dbReference type="InterPro" id="IPR017941">
    <property type="entry name" value="Rieske_2Fe-2S"/>
</dbReference>
<evidence type="ECO:0000256" key="2">
    <source>
        <dbReference type="ARBA" id="ARBA00010651"/>
    </source>
</evidence>
<comment type="caution">
    <text evidence="14">The sequence shown here is derived from an EMBL/GenBank/DDBJ whole genome shotgun (WGS) entry which is preliminary data.</text>
</comment>
<evidence type="ECO:0000256" key="11">
    <source>
        <dbReference type="RuleBase" id="RU004494"/>
    </source>
</evidence>
<dbReference type="Pfam" id="PF00355">
    <property type="entry name" value="Rieske"/>
    <property type="match status" value="1"/>
</dbReference>
<keyword evidence="8" id="KW-0411">Iron-sulfur</keyword>
<dbReference type="PROSITE" id="PS51296">
    <property type="entry name" value="RIESKE"/>
    <property type="match status" value="1"/>
</dbReference>
<dbReference type="InterPro" id="IPR005805">
    <property type="entry name" value="Rieske_Fe-S_prot_C"/>
</dbReference>
<dbReference type="Proteomes" id="UP000316759">
    <property type="component" value="Unassembled WGS sequence"/>
</dbReference>
<gene>
    <name evidence="14" type="ORF">FGIG_00074</name>
</gene>
<evidence type="ECO:0000256" key="8">
    <source>
        <dbReference type="ARBA" id="ARBA00023014"/>
    </source>
</evidence>
<dbReference type="GO" id="GO:0005743">
    <property type="term" value="C:mitochondrial inner membrane"/>
    <property type="evidence" value="ECO:0007669"/>
    <property type="project" value="UniProtKB-SubCell"/>
</dbReference>
<keyword evidence="11" id="KW-0813">Transport</keyword>
<dbReference type="GO" id="GO:0008121">
    <property type="term" value="F:quinol-cytochrome-c reductase activity"/>
    <property type="evidence" value="ECO:0007669"/>
    <property type="project" value="UniProtKB-EC"/>
</dbReference>
<protein>
    <recommendedName>
        <fullName evidence="11">Cytochrome b-c1 complex subunit Rieske, mitochondrial</fullName>
        <ecNumber evidence="11">7.1.1.8</ecNumber>
    </recommendedName>
</protein>
<keyword evidence="5" id="KW-0479">Metal-binding</keyword>
<evidence type="ECO:0000256" key="6">
    <source>
        <dbReference type="ARBA" id="ARBA00022989"/>
    </source>
</evidence>
<evidence type="ECO:0000256" key="9">
    <source>
        <dbReference type="ARBA" id="ARBA00023136"/>
    </source>
</evidence>
<comment type="catalytic activity">
    <reaction evidence="11">
        <text>a quinol + 2 Fe(III)-[cytochrome c](out) = a quinone + 2 Fe(II)-[cytochrome c](out) + 2 H(+)(out)</text>
        <dbReference type="Rhea" id="RHEA:11484"/>
        <dbReference type="Rhea" id="RHEA-COMP:10350"/>
        <dbReference type="Rhea" id="RHEA-COMP:14399"/>
        <dbReference type="ChEBI" id="CHEBI:15378"/>
        <dbReference type="ChEBI" id="CHEBI:24646"/>
        <dbReference type="ChEBI" id="CHEBI:29033"/>
        <dbReference type="ChEBI" id="CHEBI:29034"/>
        <dbReference type="ChEBI" id="CHEBI:132124"/>
        <dbReference type="EC" id="7.1.1.8"/>
    </reaction>
</comment>
<dbReference type="PANTHER" id="PTHR10134">
    <property type="entry name" value="CYTOCHROME B-C1 COMPLEX SUBUNIT RIESKE, MITOCHONDRIAL"/>
    <property type="match status" value="1"/>
</dbReference>
<organism evidence="14 15">
    <name type="scientific">Fasciola gigantica</name>
    <name type="common">Giant liver fluke</name>
    <dbReference type="NCBI Taxonomy" id="46835"/>
    <lineage>
        <taxon>Eukaryota</taxon>
        <taxon>Metazoa</taxon>
        <taxon>Spiralia</taxon>
        <taxon>Lophotrochozoa</taxon>
        <taxon>Platyhelminthes</taxon>
        <taxon>Trematoda</taxon>
        <taxon>Digenea</taxon>
        <taxon>Plagiorchiida</taxon>
        <taxon>Echinostomata</taxon>
        <taxon>Echinostomatoidea</taxon>
        <taxon>Fasciolidae</taxon>
        <taxon>Fasciola</taxon>
    </lineage>
</organism>
<name>A0A504WUW6_FASGI</name>
<sequence>MFLAHSASLGIKAAAVTRTISLAGEKCTLPPAVSREKTPVHFPSSKCTGEFKSRILGSSASCGLGVPLQIRAVHTDVTNVPDFTADRADSTKSPTSRSADSDIQRKMFSYTMMFGKFPLGDCSGAVVATTAAKYTVKAFVMPLGPTAKTLAEASIEVNLSAIPEGKNLVLKWRNKPLFVRHRTAEEISRERAVPLSSLRDPERDEDRVQQDKWLICVGICTHLGCVPIANAGEYPGGFFCPCHGSHFDASGRIRKGPAPTNMEVPEYKFIDENNVIVG</sequence>
<dbReference type="SUPFAM" id="SSF81502">
    <property type="entry name" value="ISP transmembrane anchor"/>
    <property type="match status" value="1"/>
</dbReference>
<feature type="domain" description="Rieske" evidence="13">
    <location>
        <begin position="190"/>
        <end position="276"/>
    </location>
</feature>
<comment type="similarity">
    <text evidence="2">Belongs to the Rieske iron-sulfur protein family.</text>
</comment>
<comment type="miscellaneous">
    <text evidence="11">The Rieske protein is a high potential 2Fe-2S protein.</text>
</comment>
<dbReference type="InterPro" id="IPR036922">
    <property type="entry name" value="Rieske_2Fe-2S_sf"/>
</dbReference>
<dbReference type="InterPro" id="IPR014349">
    <property type="entry name" value="Rieske_Fe-S_prot"/>
</dbReference>
<dbReference type="STRING" id="46835.A0A504WUW6"/>
<comment type="cofactor">
    <cofactor evidence="11">
        <name>[2Fe-2S] cluster</name>
        <dbReference type="ChEBI" id="CHEBI:190135"/>
    </cofactor>
    <text evidence="11">Binds 1 [2Fe-2S] cluster per subunit.</text>
</comment>
<keyword evidence="7" id="KW-0408">Iron</keyword>
<dbReference type="Gene3D" id="1.20.5.270">
    <property type="entry name" value="Ubiquinol cytochrome reductase, transmembrane domain"/>
    <property type="match status" value="1"/>
</dbReference>
<dbReference type="FunFam" id="2.102.10.10:FF:000001">
    <property type="entry name" value="Cytochrome b-c1 complex subunit Rieske, mitochondrial"/>
    <property type="match status" value="1"/>
</dbReference>
<dbReference type="AlphaFoldDB" id="A0A504WUW6"/>
<keyword evidence="15" id="KW-1185">Reference proteome</keyword>
<evidence type="ECO:0000313" key="15">
    <source>
        <dbReference type="Proteomes" id="UP000316759"/>
    </source>
</evidence>
<dbReference type="Gene3D" id="2.102.10.10">
    <property type="entry name" value="Rieske [2Fe-2S] iron-sulphur domain"/>
    <property type="match status" value="1"/>
</dbReference>
<reference evidence="14 15" key="1">
    <citation type="submission" date="2019-04" db="EMBL/GenBank/DDBJ databases">
        <title>Annotation for the trematode Fasciola gigantica.</title>
        <authorList>
            <person name="Choi Y.-J."/>
        </authorList>
    </citation>
    <scope>NUCLEOTIDE SEQUENCE [LARGE SCALE GENOMIC DNA]</scope>
    <source>
        <strain evidence="14">Uganda_cow_1</strain>
    </source>
</reference>
<evidence type="ECO:0000259" key="13">
    <source>
        <dbReference type="PROSITE" id="PS51296"/>
    </source>
</evidence>
<evidence type="ECO:0000256" key="4">
    <source>
        <dbReference type="ARBA" id="ARBA00022714"/>
    </source>
</evidence>
<keyword evidence="12" id="KW-0496">Mitochondrion</keyword>
<keyword evidence="10" id="KW-1015">Disulfide bond</keyword>
<dbReference type="GO" id="GO:0046872">
    <property type="term" value="F:metal ion binding"/>
    <property type="evidence" value="ECO:0007669"/>
    <property type="project" value="UniProtKB-KW"/>
</dbReference>
<dbReference type="InterPro" id="IPR004192">
    <property type="entry name" value="Rieske_TM"/>
</dbReference>
<evidence type="ECO:0000256" key="7">
    <source>
        <dbReference type="ARBA" id="ARBA00023004"/>
    </source>
</evidence>
<dbReference type="EC" id="7.1.1.8" evidence="11"/>
<evidence type="ECO:0000256" key="5">
    <source>
        <dbReference type="ARBA" id="ARBA00022723"/>
    </source>
</evidence>
<dbReference type="EMBL" id="SUNJ01016018">
    <property type="protein sequence ID" value="TPP39614.1"/>
    <property type="molecule type" value="Genomic_DNA"/>
</dbReference>